<comment type="caution">
    <text evidence="2">The sequence shown here is derived from an EMBL/GenBank/DDBJ whole genome shotgun (WGS) entry which is preliminary data.</text>
</comment>
<proteinExistence type="predicted"/>
<dbReference type="Pfam" id="PF03845">
    <property type="entry name" value="Spore_permease"/>
    <property type="match status" value="1"/>
</dbReference>
<dbReference type="RefSeq" id="WP_379231076.1">
    <property type="nucleotide sequence ID" value="NZ_JBHSTE010000001.1"/>
</dbReference>
<gene>
    <name evidence="2" type="ORF">ACFP56_03295</name>
</gene>
<feature type="transmembrane region" description="Helical" evidence="1">
    <location>
        <begin position="32"/>
        <end position="53"/>
    </location>
</feature>
<feature type="transmembrane region" description="Helical" evidence="1">
    <location>
        <begin position="7"/>
        <end position="26"/>
    </location>
</feature>
<feature type="transmembrane region" description="Helical" evidence="1">
    <location>
        <begin position="264"/>
        <end position="290"/>
    </location>
</feature>
<feature type="transmembrane region" description="Helical" evidence="1">
    <location>
        <begin position="177"/>
        <end position="199"/>
    </location>
</feature>
<accession>A0ABW1UYU5</accession>
<reference evidence="3" key="1">
    <citation type="journal article" date="2019" name="Int. J. Syst. Evol. Microbiol.">
        <title>The Global Catalogue of Microorganisms (GCM) 10K type strain sequencing project: providing services to taxonomists for standard genome sequencing and annotation.</title>
        <authorList>
            <consortium name="The Broad Institute Genomics Platform"/>
            <consortium name="The Broad Institute Genome Sequencing Center for Infectious Disease"/>
            <person name="Wu L."/>
            <person name="Ma J."/>
        </authorList>
    </citation>
    <scope>NUCLEOTIDE SEQUENCE [LARGE SCALE GENOMIC DNA]</scope>
    <source>
        <strain evidence="3">PCU 280</strain>
    </source>
</reference>
<feature type="transmembrane region" description="Helical" evidence="1">
    <location>
        <begin position="311"/>
        <end position="328"/>
    </location>
</feature>
<feature type="transmembrane region" description="Helical" evidence="1">
    <location>
        <begin position="334"/>
        <end position="358"/>
    </location>
</feature>
<protein>
    <submittedName>
        <fullName evidence="2">GerAB/ArcD/ProY family transporter</fullName>
    </submittedName>
</protein>
<evidence type="ECO:0000256" key="1">
    <source>
        <dbReference type="SAM" id="Phobius"/>
    </source>
</evidence>
<feature type="transmembrane region" description="Helical" evidence="1">
    <location>
        <begin position="136"/>
        <end position="157"/>
    </location>
</feature>
<dbReference type="Proteomes" id="UP001596233">
    <property type="component" value="Unassembled WGS sequence"/>
</dbReference>
<evidence type="ECO:0000313" key="2">
    <source>
        <dbReference type="EMBL" id="MFC6331634.1"/>
    </source>
</evidence>
<feature type="transmembrane region" description="Helical" evidence="1">
    <location>
        <begin position="211"/>
        <end position="233"/>
    </location>
</feature>
<feature type="transmembrane region" description="Helical" evidence="1">
    <location>
        <begin position="74"/>
        <end position="101"/>
    </location>
</feature>
<evidence type="ECO:0000313" key="3">
    <source>
        <dbReference type="Proteomes" id="UP001596233"/>
    </source>
</evidence>
<organism evidence="2 3">
    <name type="scientific">Paenibacillus septentrionalis</name>
    <dbReference type="NCBI Taxonomy" id="429342"/>
    <lineage>
        <taxon>Bacteria</taxon>
        <taxon>Bacillati</taxon>
        <taxon>Bacillota</taxon>
        <taxon>Bacilli</taxon>
        <taxon>Bacillales</taxon>
        <taxon>Paenibacillaceae</taxon>
        <taxon>Paenibacillus</taxon>
    </lineage>
</organism>
<keyword evidence="3" id="KW-1185">Reference proteome</keyword>
<keyword evidence="1" id="KW-1133">Transmembrane helix</keyword>
<name>A0ABW1UYU5_9BACL</name>
<keyword evidence="1" id="KW-0472">Membrane</keyword>
<dbReference type="InterPro" id="IPR004761">
    <property type="entry name" value="Spore_GerAB"/>
</dbReference>
<feature type="transmembrane region" description="Helical" evidence="1">
    <location>
        <begin position="113"/>
        <end position="129"/>
    </location>
</feature>
<keyword evidence="1" id="KW-0812">Transmembrane</keyword>
<sequence>MNRYVFYHYLIVCFSNLMILVPYHLMAERFDGSVMAIFLSPIFGVIMLYLFTAGLSKFPNQGLPEILSHFYPRWLVGAVVTYKALIVGMSSTLVIASYAIVITRFLNPEGNPYVILTILMLVCAFGATRSTVTVNFVLEIVVILCIPAIAFIMYKTINNPFLKWDAVQIVLNHYDRMPSLLAFASATFVFTGFLNLGLFNRILPPNFRFKYRWTFPLIAFVVQFITFFVPIGIHGTEGVANYVYVWSATADSARMIFGFIERMLFIFLIVLINLSLAFTMVGWHMVIEYIRTLFPNNKVDPDEPKPPRRSYWIVAVLVVLTLIFMYLTNELNVIYIGGIFLIIRMISEIVITLWVYALSKKKVRKYEKKISV</sequence>
<dbReference type="EMBL" id="JBHSTE010000001">
    <property type="protein sequence ID" value="MFC6331634.1"/>
    <property type="molecule type" value="Genomic_DNA"/>
</dbReference>